<sequence length="213" mass="23328">MCGRYVLFSAPEQIIAAIKSRTHAEQVNTVGADRGAPKPNYNVAPTHVVPIVRTFKDVPTIGPATWGYPPKTVFNARGETAYDKPLFAGSLPCAFPMDGWYEWTKDGTRKQPWFTANKDGSPLFMAGLCTAIDGVLYGTIITTEALPDLQWLHHRMPRILVGDEMDFWLSDAPDAERKGFVAASNMEATRTLTSRKVSTAVGNVANNSPALLE</sequence>
<evidence type="ECO:0000256" key="8">
    <source>
        <dbReference type="RuleBase" id="RU364100"/>
    </source>
</evidence>
<evidence type="ECO:0000256" key="1">
    <source>
        <dbReference type="ARBA" id="ARBA00008136"/>
    </source>
</evidence>
<gene>
    <name evidence="9" type="ORF">D3M95_00550</name>
</gene>
<keyword evidence="7" id="KW-0456">Lyase</keyword>
<dbReference type="InterPro" id="IPR036590">
    <property type="entry name" value="SRAP-like"/>
</dbReference>
<dbReference type="GO" id="GO:0006508">
    <property type="term" value="P:proteolysis"/>
    <property type="evidence" value="ECO:0007669"/>
    <property type="project" value="UniProtKB-KW"/>
</dbReference>
<keyword evidence="2 8" id="KW-0645">Protease</keyword>
<evidence type="ECO:0000313" key="10">
    <source>
        <dbReference type="Proteomes" id="UP000285278"/>
    </source>
</evidence>
<keyword evidence="10" id="KW-1185">Reference proteome</keyword>
<dbReference type="Pfam" id="PF02586">
    <property type="entry name" value="SRAP"/>
    <property type="match status" value="1"/>
</dbReference>
<comment type="caution">
    <text evidence="9">The sequence shown here is derived from an EMBL/GenBank/DDBJ whole genome shotgun (WGS) entry which is preliminary data.</text>
</comment>
<dbReference type="Gene3D" id="3.90.1680.10">
    <property type="entry name" value="SOS response associated peptidase-like"/>
    <property type="match status" value="1"/>
</dbReference>
<evidence type="ECO:0000256" key="5">
    <source>
        <dbReference type="ARBA" id="ARBA00023124"/>
    </source>
</evidence>
<dbReference type="SUPFAM" id="SSF143081">
    <property type="entry name" value="BB1717-like"/>
    <property type="match status" value="1"/>
</dbReference>
<evidence type="ECO:0000313" key="9">
    <source>
        <dbReference type="EMBL" id="RIX36734.1"/>
    </source>
</evidence>
<dbReference type="PANTHER" id="PTHR13604:SF0">
    <property type="entry name" value="ABASIC SITE PROCESSING PROTEIN HMCES"/>
    <property type="match status" value="1"/>
</dbReference>
<dbReference type="PANTHER" id="PTHR13604">
    <property type="entry name" value="DC12-RELATED"/>
    <property type="match status" value="1"/>
</dbReference>
<dbReference type="GO" id="GO:0016829">
    <property type="term" value="F:lyase activity"/>
    <property type="evidence" value="ECO:0007669"/>
    <property type="project" value="UniProtKB-KW"/>
</dbReference>
<keyword evidence="6" id="KW-0238">DNA-binding</keyword>
<organism evidence="9 10">
    <name type="scientific">Corynebacterium falsenii</name>
    <dbReference type="NCBI Taxonomy" id="108486"/>
    <lineage>
        <taxon>Bacteria</taxon>
        <taxon>Bacillati</taxon>
        <taxon>Actinomycetota</taxon>
        <taxon>Actinomycetes</taxon>
        <taxon>Mycobacteriales</taxon>
        <taxon>Corynebacteriaceae</taxon>
        <taxon>Corynebacterium</taxon>
    </lineage>
</organism>
<evidence type="ECO:0000256" key="3">
    <source>
        <dbReference type="ARBA" id="ARBA00022763"/>
    </source>
</evidence>
<evidence type="ECO:0000256" key="2">
    <source>
        <dbReference type="ARBA" id="ARBA00022670"/>
    </source>
</evidence>
<dbReference type="Proteomes" id="UP000285278">
    <property type="component" value="Unassembled WGS sequence"/>
</dbReference>
<dbReference type="STRING" id="1451189.CFAL_08875"/>
<keyword evidence="5" id="KW-0190">Covalent protein-DNA linkage</keyword>
<dbReference type="EMBL" id="QXJK01000001">
    <property type="protein sequence ID" value="RIX36734.1"/>
    <property type="molecule type" value="Genomic_DNA"/>
</dbReference>
<dbReference type="AlphaFoldDB" id="A0A418Q9P6"/>
<name>A0A418Q9P6_9CORY</name>
<keyword evidence="4 8" id="KW-0378">Hydrolase</keyword>
<dbReference type="GO" id="GO:0106300">
    <property type="term" value="P:protein-DNA covalent cross-linking repair"/>
    <property type="evidence" value="ECO:0007669"/>
    <property type="project" value="InterPro"/>
</dbReference>
<protein>
    <recommendedName>
        <fullName evidence="8">Abasic site processing protein</fullName>
        <ecNumber evidence="8">3.4.-.-</ecNumber>
    </recommendedName>
</protein>
<evidence type="ECO:0000256" key="6">
    <source>
        <dbReference type="ARBA" id="ARBA00023125"/>
    </source>
</evidence>
<dbReference type="GO" id="GO:0003697">
    <property type="term" value="F:single-stranded DNA binding"/>
    <property type="evidence" value="ECO:0007669"/>
    <property type="project" value="InterPro"/>
</dbReference>
<accession>A0A418Q9P6</accession>
<comment type="similarity">
    <text evidence="1 8">Belongs to the SOS response-associated peptidase family.</text>
</comment>
<dbReference type="RefSeq" id="WP_025403330.1">
    <property type="nucleotide sequence ID" value="NZ_CBCRUA010000001.1"/>
</dbReference>
<dbReference type="OrthoDB" id="9782620at2"/>
<evidence type="ECO:0000256" key="7">
    <source>
        <dbReference type="ARBA" id="ARBA00023239"/>
    </source>
</evidence>
<keyword evidence="3" id="KW-0227">DNA damage</keyword>
<evidence type="ECO:0000256" key="4">
    <source>
        <dbReference type="ARBA" id="ARBA00022801"/>
    </source>
</evidence>
<dbReference type="InterPro" id="IPR003738">
    <property type="entry name" value="SRAP"/>
</dbReference>
<dbReference type="EC" id="3.4.-.-" evidence="8"/>
<dbReference type="GO" id="GO:0008233">
    <property type="term" value="F:peptidase activity"/>
    <property type="evidence" value="ECO:0007669"/>
    <property type="project" value="UniProtKB-KW"/>
</dbReference>
<proteinExistence type="inferred from homology"/>
<reference evidence="9 10" key="1">
    <citation type="submission" date="2018-09" db="EMBL/GenBank/DDBJ databases">
        <title>Optimization and identification of Corynebacterium falsenii FN1-14 from fish paste.</title>
        <authorList>
            <person name="Daroonpunt R."/>
            <person name="Tanasupawat S."/>
        </authorList>
    </citation>
    <scope>NUCLEOTIDE SEQUENCE [LARGE SCALE GENOMIC DNA]</scope>
    <source>
        <strain evidence="9 10">FN1-14</strain>
    </source>
</reference>